<keyword evidence="2" id="KW-0472">Membrane</keyword>
<feature type="compositionally biased region" description="Low complexity" evidence="1">
    <location>
        <begin position="486"/>
        <end position="501"/>
    </location>
</feature>
<protein>
    <submittedName>
        <fullName evidence="4">TraG-like protein, region</fullName>
    </submittedName>
</protein>
<accession>F3QM59</accession>
<dbReference type="GeneID" id="43349372"/>
<feature type="transmembrane region" description="Helical" evidence="2">
    <location>
        <begin position="335"/>
        <end position="355"/>
    </location>
</feature>
<evidence type="ECO:0000313" key="5">
    <source>
        <dbReference type="Proteomes" id="UP000005156"/>
    </source>
</evidence>
<dbReference type="eggNOG" id="COG4678">
    <property type="taxonomic scope" value="Bacteria"/>
</dbReference>
<dbReference type="Proteomes" id="UP000005156">
    <property type="component" value="Unassembled WGS sequence"/>
</dbReference>
<evidence type="ECO:0000259" key="3">
    <source>
        <dbReference type="Pfam" id="PF07916"/>
    </source>
</evidence>
<dbReference type="AlphaFoldDB" id="F3QM59"/>
<reference evidence="4 5" key="1">
    <citation type="submission" date="2011-02" db="EMBL/GenBank/DDBJ databases">
        <authorList>
            <person name="Weinstock G."/>
            <person name="Sodergren E."/>
            <person name="Clifton S."/>
            <person name="Fulton L."/>
            <person name="Fulton B."/>
            <person name="Courtney L."/>
            <person name="Fronick C."/>
            <person name="Harrison M."/>
            <person name="Strong C."/>
            <person name="Farmer C."/>
            <person name="Delahaunty K."/>
            <person name="Markovic C."/>
            <person name="Hall O."/>
            <person name="Minx P."/>
            <person name="Tomlinson C."/>
            <person name="Mitreva M."/>
            <person name="Hou S."/>
            <person name="Chen J."/>
            <person name="Wollam A."/>
            <person name="Pepin K.H."/>
            <person name="Johnson M."/>
            <person name="Bhonagiri V."/>
            <person name="Zhang X."/>
            <person name="Suruliraj S."/>
            <person name="Warren W."/>
            <person name="Chinwalla A."/>
            <person name="Mardis E.R."/>
            <person name="Wilson R.K."/>
        </authorList>
    </citation>
    <scope>NUCLEOTIDE SEQUENCE [LARGE SCALE GENOMIC DNA]</scope>
    <source>
        <strain evidence="4 5">YIT 11859</strain>
    </source>
</reference>
<keyword evidence="2" id="KW-0812">Transmembrane</keyword>
<feature type="region of interest" description="Disordered" evidence="1">
    <location>
        <begin position="778"/>
        <end position="803"/>
    </location>
</feature>
<dbReference type="HOGENOM" id="CLU_301254_0_0_4"/>
<feature type="compositionally biased region" description="Low complexity" evidence="1">
    <location>
        <begin position="589"/>
        <end position="613"/>
    </location>
</feature>
<feature type="domain" description="TraG N-terminal Proteobacteria" evidence="3">
    <location>
        <begin position="5"/>
        <end position="456"/>
    </location>
</feature>
<dbReference type="RefSeq" id="WP_008864639.1">
    <property type="nucleotide sequence ID" value="NZ_GL883740.1"/>
</dbReference>
<keyword evidence="2" id="KW-1133">Transmembrane helix</keyword>
<feature type="region of interest" description="Disordered" evidence="1">
    <location>
        <begin position="583"/>
        <end position="620"/>
    </location>
</feature>
<dbReference type="OrthoDB" id="8610629at2"/>
<organism evidence="4 5">
    <name type="scientific">Parasutterella excrementihominis YIT 11859</name>
    <dbReference type="NCBI Taxonomy" id="762966"/>
    <lineage>
        <taxon>Bacteria</taxon>
        <taxon>Pseudomonadati</taxon>
        <taxon>Pseudomonadota</taxon>
        <taxon>Betaproteobacteria</taxon>
        <taxon>Burkholderiales</taxon>
        <taxon>Sutterellaceae</taxon>
        <taxon>Parasutterella</taxon>
    </lineage>
</organism>
<sequence>MVMDYYAYWNGGQIRDLFEALVSICSGSSYEGLLKTAVLAGFLVTLTGALLKWQGLASKVYLFAAVLFYSVMLVPKVDVAIHDERSADVYVVSNVPFGVGFFASATSKIGHFLTESFETAFSLPDAERFSKFGLVYPQRALNSLLAAGPVTPEGRALTDRVIADCIGPELLDHSDKAAELSHSGDIWATISADGWINPARSSVSSDGTVQRCDQALQNLEQHLNTVELDFLSKRLGTVLVPERIDPADVIRRTLPQSEALLLGVSRSLEQSLKHSVMLTALPRGMASIAAQAGAPLDLAAKYSASQANLTSEINYRTLARLAEHSLPKIRNCVEFIVIAAFPLMLLLMVAAGSAAGAVFRSFFVLLIWFQLWAPLLSVANYLMISVDANPMNRIATEFGGSTLLAAGIIREAGATSQAIAGSIMLLIPLIAFALAKGSDMAFVSMATGLMAPAQGASSGASAQAAAGNFNAGNISMGNTSMNSASANKSDLSSSWSDPYASKSQTAYGSVTRDETGTVTGMARTSIDLGVSSSGALTHSRTTGTASSSATTLTASESQALSLSSAATSSNAVSREFARAMSQGLSERLSAGQSTAGSSSSSYSKSTGESSTVSRGLSNSENLSFTSGAKLQAGGGEAQFSTDAAKEAAKDAKGVSSASSENLNLAAAQSSPAVLGAVSTQSKDSEGKPVARHVQNAMSHLRGAAEAAGMGIGLEAKTAQLLVDTATGSQSAATQRQKAEAYQVLKSTAKEIASSTTNDEMRRVAENFSAALDKAYRSSNDQSRMVSETFSASRSQSETLSGTSQTAVNNDILVMQKLLSSDNLSAESHLKALFDSSDKREYLGASVAADSYDRAADVRHLGPGQIQNTGLEQNALKRHGDNSLSAMQRKGGELIGKQAISLKDKTEGASLLSTSLNAGLKDFNRKFDEQEETNSVGLMNQDAMTELRRDRIDGASVNYLNEQKGMSTILLNSLAGGLGYREARVEKEAKDEN</sequence>
<proteinExistence type="predicted"/>
<evidence type="ECO:0000256" key="1">
    <source>
        <dbReference type="SAM" id="MobiDB-lite"/>
    </source>
</evidence>
<gene>
    <name evidence="4" type="ORF">HMPREF9439_02036</name>
</gene>
<evidence type="ECO:0000313" key="4">
    <source>
        <dbReference type="EMBL" id="EGG52366.1"/>
    </source>
</evidence>
<feature type="transmembrane region" description="Helical" evidence="2">
    <location>
        <begin position="60"/>
        <end position="77"/>
    </location>
</feature>
<feature type="compositionally biased region" description="Low complexity" evidence="1">
    <location>
        <begin position="539"/>
        <end position="550"/>
    </location>
</feature>
<keyword evidence="5" id="KW-1185">Reference proteome</keyword>
<dbReference type="EMBL" id="AFBP01000070">
    <property type="protein sequence ID" value="EGG52366.1"/>
    <property type="molecule type" value="Genomic_DNA"/>
</dbReference>
<dbReference type="InterPro" id="IPR012931">
    <property type="entry name" value="TraG_N_Proteobacteria"/>
</dbReference>
<name>F3QM59_9BURK</name>
<feature type="transmembrane region" description="Helical" evidence="2">
    <location>
        <begin position="418"/>
        <end position="435"/>
    </location>
</feature>
<feature type="region of interest" description="Disordered" evidence="1">
    <location>
        <begin position="486"/>
        <end position="514"/>
    </location>
</feature>
<feature type="transmembrane region" description="Helical" evidence="2">
    <location>
        <begin position="362"/>
        <end position="384"/>
    </location>
</feature>
<comment type="caution">
    <text evidence="4">The sequence shown here is derived from an EMBL/GenBank/DDBJ whole genome shotgun (WGS) entry which is preliminary data.</text>
</comment>
<dbReference type="Pfam" id="PF07916">
    <property type="entry name" value="TraG_N"/>
    <property type="match status" value="1"/>
</dbReference>
<feature type="region of interest" description="Disordered" evidence="1">
    <location>
        <begin position="531"/>
        <end position="550"/>
    </location>
</feature>
<evidence type="ECO:0000256" key="2">
    <source>
        <dbReference type="SAM" id="Phobius"/>
    </source>
</evidence>